<dbReference type="InterPro" id="IPR026444">
    <property type="entry name" value="Secre_tail"/>
</dbReference>
<evidence type="ECO:0000259" key="8">
    <source>
        <dbReference type="PROSITE" id="PS51841"/>
    </source>
</evidence>
<dbReference type="Pfam" id="PF18962">
    <property type="entry name" value="Por_Secre_tail"/>
    <property type="match status" value="1"/>
</dbReference>
<proteinExistence type="inferred from homology"/>
<keyword evidence="10" id="KW-1185">Reference proteome</keyword>
<dbReference type="GO" id="GO:0016020">
    <property type="term" value="C:membrane"/>
    <property type="evidence" value="ECO:0007669"/>
    <property type="project" value="InterPro"/>
</dbReference>
<dbReference type="SUPFAM" id="SSF54060">
    <property type="entry name" value="His-Me finger endonucleases"/>
    <property type="match status" value="1"/>
</dbReference>
<dbReference type="EMBL" id="QYCN01000012">
    <property type="protein sequence ID" value="RIY10512.1"/>
    <property type="molecule type" value="Genomic_DNA"/>
</dbReference>
<dbReference type="NCBIfam" id="TIGR04183">
    <property type="entry name" value="Por_Secre_tail"/>
    <property type="match status" value="1"/>
</dbReference>
<dbReference type="Pfam" id="PF03160">
    <property type="entry name" value="Calx-beta"/>
    <property type="match status" value="2"/>
</dbReference>
<dbReference type="GO" id="GO:0004518">
    <property type="term" value="F:nuclease activity"/>
    <property type="evidence" value="ECO:0007669"/>
    <property type="project" value="UniProtKB-KW"/>
</dbReference>
<dbReference type="OrthoDB" id="9770276at2"/>
<dbReference type="RefSeq" id="WP_119655638.1">
    <property type="nucleotide sequence ID" value="NZ_JBHUOI010000017.1"/>
</dbReference>
<dbReference type="Pfam" id="PF04231">
    <property type="entry name" value="Endonuclease_1"/>
    <property type="match status" value="1"/>
</dbReference>
<sequence length="776" mass="81887">MKHFFTRMLAVVLSFGLATATAQTLPAAPATSLQGQNLKDWLRQNWYDGKRVELSYSAARGKMYNYVDNQSGRVVCVYSGYTETVKLDSSNTSPGVVSRINCEHTVPQSWFNEVVRMRSDIHHLFPTYDTWNSNRGSDPFAEIPDAQTQLWMRNTQSQTAIPTSNIDEYSEDTNSQFEPREDHKGNLARAVFYFYTMHQNQSFDPGKGVITAAADLNTLYQWHLADPVDARERERNRRAAKSQGNFNPYVAYPDLVARAWGFQVLPTFSFATATGSILEGNSGTAAYTVNVTIAPAPTAALTVQVGFEAANSTATSGQDFTFSSPQILTFAAGQTSQPVTVTVNGDTTPEADETVVLALSNPSSGAAVGGPAQHELTITNDDGAAPTIRFATAAGSIPEGNAGTSLYTVSVTLSGSAPSAAVTIPVTVSASGTSATSPDDYVLNTTSLTFSAGQASQTQTVTVTIVGDTQPEPNETVRLVLGTPTTGGAILGSPAAHVLTIANDDQAPANSPCTDLYFSEYVEGSATNTKALEIYNPSAAPISLSGIEVRLFANGATTPTATQALTGIIAPGDVYVIANTGVASPIVQAQADLQSSVCFFNGDDALLLMDGTDTLDIIGVIGQQPAGGWQLPGGGSTTNATIVRKASVQGGQKRWSNAAGEWQFLGTDVYTNVGSHTSTCATVTAATQAAPLNRGIEVFPNPAVGSLQVRLPGLRGRQTAVISLCNALGQEVLHYTQTLTATEAATLDVQAVTSGLYFVRVTAAGVRYTSRVAIQR</sequence>
<accession>A0A418QZD1</accession>
<reference evidence="9 10" key="1">
    <citation type="submission" date="2019-01" db="EMBL/GenBank/DDBJ databases">
        <title>Hymenobacter humicola sp. nov., isolated from soils in Antarctica.</title>
        <authorList>
            <person name="Sedlacek I."/>
            <person name="Holochova P."/>
            <person name="Kralova S."/>
            <person name="Pantucek R."/>
            <person name="Stankova E."/>
            <person name="Vrbovska V."/>
            <person name="Kristofova L."/>
            <person name="Svec P."/>
            <person name="Busse H.-J."/>
        </authorList>
    </citation>
    <scope>NUCLEOTIDE SEQUENCE [LARGE SCALE GENOMIC DNA]</scope>
    <source>
        <strain evidence="9 10">CCM 8852</strain>
    </source>
</reference>
<dbReference type="GO" id="GO:0016787">
    <property type="term" value="F:hydrolase activity"/>
    <property type="evidence" value="ECO:0007669"/>
    <property type="project" value="UniProtKB-KW"/>
</dbReference>
<evidence type="ECO:0000256" key="7">
    <source>
        <dbReference type="SAM" id="SignalP"/>
    </source>
</evidence>
<keyword evidence="4" id="KW-0677">Repeat</keyword>
<evidence type="ECO:0000256" key="3">
    <source>
        <dbReference type="ARBA" id="ARBA00022729"/>
    </source>
</evidence>
<feature type="domain" description="LTD" evidence="8">
    <location>
        <begin position="504"/>
        <end position="625"/>
    </location>
</feature>
<evidence type="ECO:0000256" key="2">
    <source>
        <dbReference type="ARBA" id="ARBA00022722"/>
    </source>
</evidence>
<evidence type="ECO:0000256" key="4">
    <source>
        <dbReference type="ARBA" id="ARBA00022737"/>
    </source>
</evidence>
<dbReference type="SUPFAM" id="SSF141072">
    <property type="entry name" value="CalX-like"/>
    <property type="match status" value="2"/>
</dbReference>
<dbReference type="PROSITE" id="PS51841">
    <property type="entry name" value="LTD"/>
    <property type="match status" value="1"/>
</dbReference>
<organism evidence="9 10">
    <name type="scientific">Hymenobacter rubripertinctus</name>
    <dbReference type="NCBI Taxonomy" id="2029981"/>
    <lineage>
        <taxon>Bacteria</taxon>
        <taxon>Pseudomonadati</taxon>
        <taxon>Bacteroidota</taxon>
        <taxon>Cytophagia</taxon>
        <taxon>Cytophagales</taxon>
        <taxon>Hymenobacteraceae</taxon>
        <taxon>Hymenobacter</taxon>
    </lineage>
</organism>
<dbReference type="InterPro" id="IPR044925">
    <property type="entry name" value="His-Me_finger_sf"/>
</dbReference>
<evidence type="ECO:0000313" key="10">
    <source>
        <dbReference type="Proteomes" id="UP000284250"/>
    </source>
</evidence>
<evidence type="ECO:0000256" key="1">
    <source>
        <dbReference type="ARBA" id="ARBA00006429"/>
    </source>
</evidence>
<dbReference type="AlphaFoldDB" id="A0A418QZD1"/>
<dbReference type="Gene3D" id="2.60.40.2030">
    <property type="match status" value="2"/>
</dbReference>
<dbReference type="PANTHER" id="PTHR33607:SF2">
    <property type="entry name" value="ENDONUCLEASE-1"/>
    <property type="match status" value="1"/>
</dbReference>
<keyword evidence="5" id="KW-0378">Hydrolase</keyword>
<dbReference type="InterPro" id="IPR007346">
    <property type="entry name" value="Endonuclease-I"/>
</dbReference>
<dbReference type="InterPro" id="IPR038081">
    <property type="entry name" value="CalX-like_sf"/>
</dbReference>
<evidence type="ECO:0000313" key="9">
    <source>
        <dbReference type="EMBL" id="RIY10512.1"/>
    </source>
</evidence>
<keyword evidence="3 7" id="KW-0732">Signal</keyword>
<comment type="similarity">
    <text evidence="1">Belongs to the EndA/NucM nuclease family.</text>
</comment>
<evidence type="ECO:0000256" key="6">
    <source>
        <dbReference type="ARBA" id="ARBA00022837"/>
    </source>
</evidence>
<dbReference type="Pfam" id="PF00932">
    <property type="entry name" value="LTD"/>
    <property type="match status" value="1"/>
</dbReference>
<name>A0A418QZD1_9BACT</name>
<dbReference type="Proteomes" id="UP000284250">
    <property type="component" value="Unassembled WGS sequence"/>
</dbReference>
<evidence type="ECO:0000256" key="5">
    <source>
        <dbReference type="ARBA" id="ARBA00022801"/>
    </source>
</evidence>
<protein>
    <submittedName>
        <fullName evidence="9">T9SS C-terminal target domain-containing protein</fullName>
    </submittedName>
</protein>
<feature type="chain" id="PRO_5019576367" evidence="7">
    <location>
        <begin position="23"/>
        <end position="776"/>
    </location>
</feature>
<dbReference type="InterPro" id="IPR001322">
    <property type="entry name" value="Lamin_tail_dom"/>
</dbReference>
<gene>
    <name evidence="9" type="ORF">D0T11_09960</name>
</gene>
<comment type="caution">
    <text evidence="9">The sequence shown here is derived from an EMBL/GenBank/DDBJ whole genome shotgun (WGS) entry which is preliminary data.</text>
</comment>
<dbReference type="PANTHER" id="PTHR33607">
    <property type="entry name" value="ENDONUCLEASE-1"/>
    <property type="match status" value="1"/>
</dbReference>
<keyword evidence="2" id="KW-0540">Nuclease</keyword>
<keyword evidence="6" id="KW-0106">Calcium</keyword>
<feature type="signal peptide" evidence="7">
    <location>
        <begin position="1"/>
        <end position="22"/>
    </location>
</feature>
<dbReference type="InterPro" id="IPR003644">
    <property type="entry name" value="Calx_beta"/>
</dbReference>
<dbReference type="GO" id="GO:0007154">
    <property type="term" value="P:cell communication"/>
    <property type="evidence" value="ECO:0007669"/>
    <property type="project" value="InterPro"/>
</dbReference>